<name>A0A814HZZ8_9BILA</name>
<dbReference type="OrthoDB" id="5430620at2759"/>
<dbReference type="GO" id="GO:0030246">
    <property type="term" value="F:carbohydrate binding"/>
    <property type="evidence" value="ECO:0007669"/>
    <property type="project" value="InterPro"/>
</dbReference>
<comment type="caution">
    <text evidence="3">The sequence shown here is derived from an EMBL/GenBank/DDBJ whole genome shotgun (WGS) entry which is preliminary data.</text>
</comment>
<organism evidence="3 7">
    <name type="scientific">Didymodactylos carnosus</name>
    <dbReference type="NCBI Taxonomy" id="1234261"/>
    <lineage>
        <taxon>Eukaryota</taxon>
        <taxon>Metazoa</taxon>
        <taxon>Spiralia</taxon>
        <taxon>Gnathifera</taxon>
        <taxon>Rotifera</taxon>
        <taxon>Eurotatoria</taxon>
        <taxon>Bdelloidea</taxon>
        <taxon>Philodinida</taxon>
        <taxon>Philodinidae</taxon>
        <taxon>Didymodactylos</taxon>
    </lineage>
</organism>
<evidence type="ECO:0000313" key="5">
    <source>
        <dbReference type="EMBL" id="CAF3788792.1"/>
    </source>
</evidence>
<evidence type="ECO:0000256" key="1">
    <source>
        <dbReference type="SAM" id="SignalP"/>
    </source>
</evidence>
<dbReference type="Proteomes" id="UP000663829">
    <property type="component" value="Unassembled WGS sequence"/>
</dbReference>
<feature type="signal peptide" evidence="1">
    <location>
        <begin position="1"/>
        <end position="18"/>
    </location>
</feature>
<keyword evidence="7" id="KW-1185">Reference proteome</keyword>
<evidence type="ECO:0000313" key="6">
    <source>
        <dbReference type="EMBL" id="CAF3798743.1"/>
    </source>
</evidence>
<dbReference type="EMBL" id="CAJNOK010007299">
    <property type="protein sequence ID" value="CAF1030490.1"/>
    <property type="molecule type" value="Genomic_DNA"/>
</dbReference>
<sequence length="247" mass="28645">MPSKLFLFFFLYIQSILGQMLDRRKNSDTELIRFSLKSSNRNLPLKPWTQLILEVTFRSKAIPFDLFLSSNENRQHSTDDVYGIVLEVNPNSKRAQLHEIKNSEINQLEEAENRESIKHWLMLDLNQLSIRYGINEISQQSTILNINLDDDRRSNMKQLQYVHVNFQFSAQFNTRSTLKIMYKTELPPPSSSNICGAIKQVFDPNGYDCIDGKYLCPKGHLACGQNPHACYLTTSYRCVNGKLMQQQ</sequence>
<evidence type="ECO:0000313" key="4">
    <source>
        <dbReference type="EMBL" id="CAF1030490.1"/>
    </source>
</evidence>
<dbReference type="Pfam" id="PF10645">
    <property type="entry name" value="Carb_bind"/>
    <property type="match status" value="1"/>
</dbReference>
<evidence type="ECO:0000259" key="2">
    <source>
        <dbReference type="Pfam" id="PF10645"/>
    </source>
</evidence>
<dbReference type="InterPro" id="IPR018909">
    <property type="entry name" value="Eng1_septum"/>
</dbReference>
<dbReference type="EMBL" id="CAJOBC010003538">
    <property type="protein sequence ID" value="CAF3788792.1"/>
    <property type="molecule type" value="Genomic_DNA"/>
</dbReference>
<dbReference type="Proteomes" id="UP000681722">
    <property type="component" value="Unassembled WGS sequence"/>
</dbReference>
<keyword evidence="1" id="KW-0732">Signal</keyword>
<dbReference type="AlphaFoldDB" id="A0A814HZZ8"/>
<feature type="domain" description="Endo-1,3(4)-beta-glucanase 1 carbohydrate binding" evidence="2">
    <location>
        <begin position="199"/>
        <end position="243"/>
    </location>
</feature>
<reference evidence="3" key="1">
    <citation type="submission" date="2021-02" db="EMBL/GenBank/DDBJ databases">
        <authorList>
            <person name="Nowell W R."/>
        </authorList>
    </citation>
    <scope>NUCLEOTIDE SEQUENCE</scope>
</reference>
<proteinExistence type="predicted"/>
<accession>A0A814HZZ8</accession>
<dbReference type="Proteomes" id="UP000677228">
    <property type="component" value="Unassembled WGS sequence"/>
</dbReference>
<dbReference type="EMBL" id="CAJNOQ010003538">
    <property type="protein sequence ID" value="CAF1017322.1"/>
    <property type="molecule type" value="Genomic_DNA"/>
</dbReference>
<evidence type="ECO:0000313" key="3">
    <source>
        <dbReference type="EMBL" id="CAF1017322.1"/>
    </source>
</evidence>
<gene>
    <name evidence="3" type="ORF">GPM918_LOCUS14589</name>
    <name evidence="4" type="ORF">OVA965_LOCUS15962</name>
    <name evidence="5" type="ORF">SRO942_LOCUS14589</name>
    <name evidence="6" type="ORF">TMI583_LOCUS15972</name>
</gene>
<dbReference type="EMBL" id="CAJOBA010007309">
    <property type="protein sequence ID" value="CAF3798743.1"/>
    <property type="molecule type" value="Genomic_DNA"/>
</dbReference>
<dbReference type="Proteomes" id="UP000682733">
    <property type="component" value="Unassembled WGS sequence"/>
</dbReference>
<protein>
    <recommendedName>
        <fullName evidence="2">Endo-1,3(4)-beta-glucanase 1 carbohydrate binding domain-containing protein</fullName>
    </recommendedName>
</protein>
<feature type="chain" id="PRO_5035684451" description="Endo-1,3(4)-beta-glucanase 1 carbohydrate binding domain-containing protein" evidence="1">
    <location>
        <begin position="19"/>
        <end position="247"/>
    </location>
</feature>
<evidence type="ECO:0000313" key="7">
    <source>
        <dbReference type="Proteomes" id="UP000663829"/>
    </source>
</evidence>